<reference evidence="2" key="1">
    <citation type="submission" date="2021-01" db="UniProtKB">
        <authorList>
            <consortium name="EnsemblMetazoa"/>
        </authorList>
    </citation>
    <scope>IDENTIFICATION</scope>
</reference>
<protein>
    <submittedName>
        <fullName evidence="2">Uncharacterized protein</fullName>
    </submittedName>
</protein>
<evidence type="ECO:0000256" key="1">
    <source>
        <dbReference type="SAM" id="MobiDB-lite"/>
    </source>
</evidence>
<feature type="compositionally biased region" description="Low complexity" evidence="1">
    <location>
        <begin position="201"/>
        <end position="223"/>
    </location>
</feature>
<dbReference type="Proteomes" id="UP000594262">
    <property type="component" value="Unplaced"/>
</dbReference>
<proteinExistence type="predicted"/>
<feature type="compositionally biased region" description="Low complexity" evidence="1">
    <location>
        <begin position="174"/>
        <end position="188"/>
    </location>
</feature>
<name>A0A7M5XMJ4_9CNID</name>
<feature type="region of interest" description="Disordered" evidence="1">
    <location>
        <begin position="173"/>
        <end position="223"/>
    </location>
</feature>
<dbReference type="AlphaFoldDB" id="A0A7M5XMJ4"/>
<keyword evidence="3" id="KW-1185">Reference proteome</keyword>
<evidence type="ECO:0000313" key="3">
    <source>
        <dbReference type="Proteomes" id="UP000594262"/>
    </source>
</evidence>
<evidence type="ECO:0000313" key="2">
    <source>
        <dbReference type="EnsemblMetazoa" id="CLYHEMP026019.3"/>
    </source>
</evidence>
<feature type="compositionally biased region" description="Polar residues" evidence="1">
    <location>
        <begin position="1"/>
        <end position="10"/>
    </location>
</feature>
<organism evidence="2 3">
    <name type="scientific">Clytia hemisphaerica</name>
    <dbReference type="NCBI Taxonomy" id="252671"/>
    <lineage>
        <taxon>Eukaryota</taxon>
        <taxon>Metazoa</taxon>
        <taxon>Cnidaria</taxon>
        <taxon>Hydrozoa</taxon>
        <taxon>Hydroidolina</taxon>
        <taxon>Leptothecata</taxon>
        <taxon>Obeliida</taxon>
        <taxon>Clytiidae</taxon>
        <taxon>Clytia</taxon>
    </lineage>
</organism>
<dbReference type="GeneID" id="136807515"/>
<sequence length="233" mass="25261">MADNMNNNQEASEKPSDGPSNKRPFDCPTSESQSGGPEVSYQPMLPKRKKRLMKTPYGARSKKCNNCDEMAPVAKVKCPKCQTTFERKGKRIEDYIPPGSVNLTRARYEAKGKLIGIASKEHQHHVVLLDIGPTTADGWGNSPLALEFLNSKQGRLFLPTFKKWLKDKQRTLNTTPADAPAEAEATATNQPMYKASGSQESSSSAASPANLASPANPASPANLCQSCQSCQSC</sequence>
<dbReference type="RefSeq" id="XP_066920194.1">
    <property type="nucleotide sequence ID" value="XM_067064093.1"/>
</dbReference>
<accession>A0A7M5XMJ4</accession>
<feature type="region of interest" description="Disordered" evidence="1">
    <location>
        <begin position="1"/>
        <end position="51"/>
    </location>
</feature>
<dbReference type="EnsemblMetazoa" id="CLYHEMT026019.3">
    <property type="protein sequence ID" value="CLYHEMP026019.3"/>
    <property type="gene ID" value="CLYHEMG026019"/>
</dbReference>